<dbReference type="SMART" id="SM00430">
    <property type="entry name" value="HOLI"/>
    <property type="match status" value="1"/>
</dbReference>
<gene>
    <name evidence="14 16" type="primary">nhr-124</name>
    <name evidence="16" type="ORF">C17E7.8</name>
    <name evidence="14" type="ORF">CELE_C17E7.8</name>
</gene>
<dbReference type="Gene3D" id="3.30.50.10">
    <property type="entry name" value="Erythroid Transcription Factor GATA-1, subunit A"/>
    <property type="match status" value="1"/>
</dbReference>
<dbReference type="PANTHER" id="PTHR45886">
    <property type="entry name" value="NUCLEAR HORMONE RECEPTOR FAMILY-RELATED-RELATED"/>
    <property type="match status" value="1"/>
</dbReference>
<dbReference type="GO" id="GO:0005634">
    <property type="term" value="C:nucleus"/>
    <property type="evidence" value="ECO:0007669"/>
    <property type="project" value="UniProtKB-SubCell"/>
</dbReference>
<accession>B1GRK4</accession>
<evidence type="ECO:0000313" key="14">
    <source>
        <dbReference type="EMBL" id="CCD64880.1"/>
    </source>
</evidence>
<dbReference type="OrthoDB" id="5855364at2759"/>
<dbReference type="PROSITE" id="PS00031">
    <property type="entry name" value="NUCLEAR_REC_DBD_1"/>
    <property type="match status" value="1"/>
</dbReference>
<evidence type="ECO:0000256" key="11">
    <source>
        <dbReference type="RuleBase" id="RU004334"/>
    </source>
</evidence>
<proteinExistence type="inferred from homology"/>
<keyword evidence="9 11" id="KW-0675">Receptor</keyword>
<evidence type="ECO:0000313" key="16">
    <source>
        <dbReference type="WormBase" id="C17E7.8b"/>
    </source>
</evidence>
<evidence type="ECO:0000256" key="6">
    <source>
        <dbReference type="ARBA" id="ARBA00023015"/>
    </source>
</evidence>
<dbReference type="AGR" id="WB:WBGene00003714"/>
<dbReference type="Gene3D" id="1.10.565.10">
    <property type="entry name" value="Retinoid X Receptor"/>
    <property type="match status" value="1"/>
</dbReference>
<keyword evidence="10 11" id="KW-0539">Nucleus</keyword>
<evidence type="ECO:0000256" key="4">
    <source>
        <dbReference type="ARBA" id="ARBA00022771"/>
    </source>
</evidence>
<dbReference type="GeneID" id="182733"/>
<dbReference type="SUPFAM" id="SSF57716">
    <property type="entry name" value="Glucocorticoid receptor-like (DNA-binding domain)"/>
    <property type="match status" value="1"/>
</dbReference>
<evidence type="ECO:0000256" key="5">
    <source>
        <dbReference type="ARBA" id="ARBA00022833"/>
    </source>
</evidence>
<dbReference type="PaxDb" id="6239-C17E7.8b"/>
<evidence type="ECO:0000256" key="1">
    <source>
        <dbReference type="ARBA" id="ARBA00004123"/>
    </source>
</evidence>
<dbReference type="PRINTS" id="PR00047">
    <property type="entry name" value="STROIDFINGER"/>
</dbReference>
<dbReference type="SMR" id="B1GRK4"/>
<dbReference type="SMART" id="SM00399">
    <property type="entry name" value="ZnF_C4"/>
    <property type="match status" value="1"/>
</dbReference>
<dbReference type="InterPro" id="IPR001628">
    <property type="entry name" value="Znf_hrmn_rcpt"/>
</dbReference>
<dbReference type="Bgee" id="WBGene00003714">
    <property type="expression patterns" value="Expressed in embryo and 2 other cell types or tissues"/>
</dbReference>
<dbReference type="GO" id="GO:0000978">
    <property type="term" value="F:RNA polymerase II cis-regulatory region sequence-specific DNA binding"/>
    <property type="evidence" value="ECO:0007669"/>
    <property type="project" value="InterPro"/>
</dbReference>
<dbReference type="EMBL" id="BX284605">
    <property type="protein sequence ID" value="CCD64880.1"/>
    <property type="molecule type" value="Genomic_DNA"/>
</dbReference>
<evidence type="ECO:0000256" key="9">
    <source>
        <dbReference type="ARBA" id="ARBA00023170"/>
    </source>
</evidence>
<dbReference type="WormBase" id="C17E7.8b">
    <property type="protein sequence ID" value="CE42243"/>
    <property type="gene ID" value="WBGene00003714"/>
    <property type="gene designation" value="nhr-124"/>
</dbReference>
<dbReference type="PROSITE" id="PS51030">
    <property type="entry name" value="NUCLEAR_REC_DBD_2"/>
    <property type="match status" value="1"/>
</dbReference>
<dbReference type="SUPFAM" id="SSF48508">
    <property type="entry name" value="Nuclear receptor ligand-binding domain"/>
    <property type="match status" value="1"/>
</dbReference>
<keyword evidence="3 11" id="KW-0479">Metal-binding</keyword>
<dbReference type="Proteomes" id="UP000001940">
    <property type="component" value="Chromosome V"/>
</dbReference>
<dbReference type="Pfam" id="PF00104">
    <property type="entry name" value="Hormone_recep"/>
    <property type="match status" value="1"/>
</dbReference>
<dbReference type="PANTHER" id="PTHR45886:SF14">
    <property type="entry name" value="NUCLEAR HORMONE RECEPTOR FAMILY-RELATED"/>
    <property type="match status" value="1"/>
</dbReference>
<keyword evidence="6 11" id="KW-0805">Transcription regulation</keyword>
<evidence type="ECO:0000256" key="10">
    <source>
        <dbReference type="ARBA" id="ARBA00023242"/>
    </source>
</evidence>
<dbReference type="UCSC" id="C17E7.8b">
    <property type="organism name" value="c. elegans"/>
</dbReference>
<comment type="similarity">
    <text evidence="2 11">Belongs to the nuclear hormone receptor family.</text>
</comment>
<evidence type="ECO:0000256" key="2">
    <source>
        <dbReference type="ARBA" id="ARBA00005993"/>
    </source>
</evidence>
<evidence type="ECO:0000259" key="12">
    <source>
        <dbReference type="PROSITE" id="PS51030"/>
    </source>
</evidence>
<evidence type="ECO:0000313" key="15">
    <source>
        <dbReference type="Proteomes" id="UP000001940"/>
    </source>
</evidence>
<dbReference type="InterPro" id="IPR000536">
    <property type="entry name" value="Nucl_hrmn_rcpt_lig-bd"/>
</dbReference>
<dbReference type="PhylomeDB" id="B1GRK4"/>
<organism evidence="14 15">
    <name type="scientific">Caenorhabditis elegans</name>
    <dbReference type="NCBI Taxonomy" id="6239"/>
    <lineage>
        <taxon>Eukaryota</taxon>
        <taxon>Metazoa</taxon>
        <taxon>Ecdysozoa</taxon>
        <taxon>Nematoda</taxon>
        <taxon>Chromadorea</taxon>
        <taxon>Rhabditida</taxon>
        <taxon>Rhabditina</taxon>
        <taxon>Rhabditomorpha</taxon>
        <taxon>Rhabditoidea</taxon>
        <taxon>Rhabditidae</taxon>
        <taxon>Peloderinae</taxon>
        <taxon>Caenorhabditis</taxon>
    </lineage>
</organism>
<dbReference type="GO" id="GO:0008270">
    <property type="term" value="F:zinc ion binding"/>
    <property type="evidence" value="ECO:0007669"/>
    <property type="project" value="UniProtKB-KW"/>
</dbReference>
<reference evidence="14 15" key="1">
    <citation type="journal article" date="1998" name="Science">
        <title>Genome sequence of the nematode C. elegans: a platform for investigating biology.</title>
        <authorList>
            <consortium name="The C. elegans sequencing consortium"/>
            <person name="Sulson J.E."/>
            <person name="Waterston R."/>
        </authorList>
    </citation>
    <scope>NUCLEOTIDE SEQUENCE [LARGE SCALE GENOMIC DNA]</scope>
    <source>
        <strain evidence="14 15">Bristol N2</strain>
    </source>
</reference>
<dbReference type="GO" id="GO:0003700">
    <property type="term" value="F:DNA-binding transcription factor activity"/>
    <property type="evidence" value="ECO:0007669"/>
    <property type="project" value="InterPro"/>
</dbReference>
<evidence type="ECO:0000256" key="8">
    <source>
        <dbReference type="ARBA" id="ARBA00023163"/>
    </source>
</evidence>
<name>B1GRK4_CAEEL</name>
<keyword evidence="8 11" id="KW-0804">Transcription</keyword>
<dbReference type="InterPro" id="IPR049636">
    <property type="entry name" value="HNF4-like_DBD"/>
</dbReference>
<dbReference type="RefSeq" id="NP_001122852.1">
    <property type="nucleotide sequence ID" value="NM_001129380.4"/>
</dbReference>
<dbReference type="PROSITE" id="PS51843">
    <property type="entry name" value="NR_LBD"/>
    <property type="match status" value="1"/>
</dbReference>
<keyword evidence="5 11" id="KW-0862">Zinc</keyword>
<dbReference type="OMA" id="AVCHQKA"/>
<keyword evidence="7 11" id="KW-0238">DNA-binding</keyword>
<protein>
    <submittedName>
        <fullName evidence="14">Nuclear Hormone Receptor family</fullName>
    </submittedName>
</protein>
<dbReference type="InterPro" id="IPR013088">
    <property type="entry name" value="Znf_NHR/GATA"/>
</dbReference>
<dbReference type="HOGENOM" id="CLU_007368_3_0_1"/>
<dbReference type="InterPro" id="IPR035500">
    <property type="entry name" value="NHR-like_dom_sf"/>
</dbReference>
<evidence type="ECO:0000256" key="7">
    <source>
        <dbReference type="ARBA" id="ARBA00023125"/>
    </source>
</evidence>
<sequence length="377" mass="43231">MSGTTISSDRPNICAICHQKAFGYNYEVVSCNACKMFFRRAHAEKIDDFCKKGGKCFDGDDLLTSRPKCRSCRYKKCVNLGMRYHNSSESQTQSDEEPSPKQSVVAVVPQHIITQAHIDSTFFQHLHALNETRYNAYCVINICEDPSFCDLVAQGSKLSVYLRPQEIEWENTERKLKPWGSLGVLLAVEVCKGLSFYNDLLLSDRVLLLKNVAFKSHHLSVAYDSFIQKKGRVLAPTGTEMFPDVLFEIPKCREIIMDLLTSPMKPLMELQITESEYLLLNMIVICNPDIDGLSPRGREIISENRQKCVQLLLQQCLLHYSSKGPGRLLELLAISNHLNKQIYITQQFFSVSKRHWNPFFYIPRILVESCKLERKLF</sequence>
<keyword evidence="15" id="KW-1185">Reference proteome</keyword>
<dbReference type="CTD" id="182733"/>
<dbReference type="AlphaFoldDB" id="B1GRK4"/>
<feature type="domain" description="NR LBD" evidence="13">
    <location>
        <begin position="125"/>
        <end position="371"/>
    </location>
</feature>
<dbReference type="ExpressionAtlas" id="B1GRK4">
    <property type="expression patterns" value="baseline"/>
</dbReference>
<feature type="domain" description="Nuclear receptor" evidence="12">
    <location>
        <begin position="11"/>
        <end position="89"/>
    </location>
</feature>
<comment type="subcellular location">
    <subcellularLocation>
        <location evidence="1 11">Nucleus</location>
    </subcellularLocation>
</comment>
<dbReference type="Pfam" id="PF00105">
    <property type="entry name" value="zf-C4"/>
    <property type="match status" value="1"/>
</dbReference>
<evidence type="ECO:0000259" key="13">
    <source>
        <dbReference type="PROSITE" id="PS51843"/>
    </source>
</evidence>
<evidence type="ECO:0000256" key="3">
    <source>
        <dbReference type="ARBA" id="ARBA00022723"/>
    </source>
</evidence>
<keyword evidence="4 11" id="KW-0863">Zinc-finger</keyword>
<dbReference type="CDD" id="cd06960">
    <property type="entry name" value="NR_DBD_HNF4A"/>
    <property type="match status" value="1"/>
</dbReference>
<dbReference type="eggNOG" id="ENOG502TGQ8">
    <property type="taxonomic scope" value="Eukaryota"/>
</dbReference>